<keyword evidence="2" id="KW-0233">DNA recombination</keyword>
<keyword evidence="1" id="KW-0175">Coiled coil</keyword>
<organism evidence="3">
    <name type="scientific">marine metagenome</name>
    <dbReference type="NCBI Taxonomy" id="408172"/>
    <lineage>
        <taxon>unclassified sequences</taxon>
        <taxon>metagenomes</taxon>
        <taxon>ecological metagenomes</taxon>
    </lineage>
</organism>
<dbReference type="GO" id="GO:0006310">
    <property type="term" value="P:DNA recombination"/>
    <property type="evidence" value="ECO:0007669"/>
    <property type="project" value="UniProtKB-KW"/>
</dbReference>
<name>A0A382CUP6_9ZZZZ</name>
<dbReference type="AlphaFoldDB" id="A0A382CUP6"/>
<protein>
    <recommendedName>
        <fullName evidence="4">DNA recombination protein RmuC</fullName>
    </recommendedName>
</protein>
<reference evidence="3" key="1">
    <citation type="submission" date="2018-05" db="EMBL/GenBank/DDBJ databases">
        <authorList>
            <person name="Lanie J.A."/>
            <person name="Ng W.-L."/>
            <person name="Kazmierczak K.M."/>
            <person name="Andrzejewski T.M."/>
            <person name="Davidsen T.M."/>
            <person name="Wayne K.J."/>
            <person name="Tettelin H."/>
            <person name="Glass J.I."/>
            <person name="Rusch D."/>
            <person name="Podicherti R."/>
            <person name="Tsui H.-C.T."/>
            <person name="Winkler M.E."/>
        </authorList>
    </citation>
    <scope>NUCLEOTIDE SEQUENCE</scope>
</reference>
<dbReference type="PANTHER" id="PTHR30563:SF0">
    <property type="entry name" value="DNA RECOMBINATION PROTEIN RMUC"/>
    <property type="match status" value="1"/>
</dbReference>
<proteinExistence type="predicted"/>
<gene>
    <name evidence="3" type="ORF">METZ01_LOCUS182740</name>
</gene>
<dbReference type="Pfam" id="PF02646">
    <property type="entry name" value="RmuC"/>
    <property type="match status" value="1"/>
</dbReference>
<dbReference type="InterPro" id="IPR003798">
    <property type="entry name" value="DNA_recombination_RmuC"/>
</dbReference>
<dbReference type="PANTHER" id="PTHR30563">
    <property type="entry name" value="DNA RECOMBINATION PROTEIN RMUC"/>
    <property type="match status" value="1"/>
</dbReference>
<accession>A0A382CUP6</accession>
<dbReference type="EMBL" id="UINC01036237">
    <property type="protein sequence ID" value="SVB29886.1"/>
    <property type="molecule type" value="Genomic_DNA"/>
</dbReference>
<evidence type="ECO:0000256" key="2">
    <source>
        <dbReference type="ARBA" id="ARBA00023172"/>
    </source>
</evidence>
<evidence type="ECO:0000256" key="1">
    <source>
        <dbReference type="ARBA" id="ARBA00023054"/>
    </source>
</evidence>
<evidence type="ECO:0000313" key="3">
    <source>
        <dbReference type="EMBL" id="SVB29886.1"/>
    </source>
</evidence>
<evidence type="ECO:0008006" key="4">
    <source>
        <dbReference type="Google" id="ProtNLM"/>
    </source>
</evidence>
<sequence>MIYNLFVMQGQDDPPTPPTADEIGRALKFPSTTDISTALKIPTTQEMQSALSAGFSGPDGFSEKIGAFTALSTEMTDATRKFNQMVATKSKRAKWGEWHLEEELKEAFPDVKIREYVKELGNTPDAHLTTPDGKILIVDSKFVYDTYADIQEAPETSGVGDVGIKKLRTTFRNDVRGHVNKIKTDYVQPGKGTHEVAYMYIPSMAVYEYLIEHESATVRWAASEGVVICSPVNLMANMHMLEIVRMAQNMESLHNEILDAHLRVQKSFGEFDEEYKRLSDHIRKAANKRDEVTALKDKMDSEISGLSSIDRSIEDDSE</sequence>